<feature type="region of interest" description="Disordered" evidence="1">
    <location>
        <begin position="52"/>
        <end position="76"/>
    </location>
</feature>
<protein>
    <submittedName>
        <fullName evidence="2">Uncharacterized protein</fullName>
    </submittedName>
</protein>
<gene>
    <name evidence="2" type="ORF">EZ313_14115</name>
</gene>
<evidence type="ECO:0000313" key="2">
    <source>
        <dbReference type="EMBL" id="TFZ02398.1"/>
    </source>
</evidence>
<proteinExistence type="predicted"/>
<name>A0A4Z0BVV8_9BURK</name>
<keyword evidence="3" id="KW-1185">Reference proteome</keyword>
<dbReference type="Proteomes" id="UP000298180">
    <property type="component" value="Unassembled WGS sequence"/>
</dbReference>
<reference evidence="2 3" key="1">
    <citation type="submission" date="2019-03" db="EMBL/GenBank/DDBJ databases">
        <title>Ramlibacter henchirensis DSM 14656, whole genome shotgun sequence.</title>
        <authorList>
            <person name="Zhang X."/>
            <person name="Feng G."/>
            <person name="Zhu H."/>
        </authorList>
    </citation>
    <scope>NUCLEOTIDE SEQUENCE [LARGE SCALE GENOMIC DNA]</scope>
    <source>
        <strain evidence="2 3">DSM 14656</strain>
    </source>
</reference>
<comment type="caution">
    <text evidence="2">The sequence shown here is derived from an EMBL/GenBank/DDBJ whole genome shotgun (WGS) entry which is preliminary data.</text>
</comment>
<accession>A0A4Z0BVV8</accession>
<evidence type="ECO:0000256" key="1">
    <source>
        <dbReference type="SAM" id="MobiDB-lite"/>
    </source>
</evidence>
<dbReference type="EMBL" id="SMLM01000002">
    <property type="protein sequence ID" value="TFZ02398.1"/>
    <property type="molecule type" value="Genomic_DNA"/>
</dbReference>
<organism evidence="2 3">
    <name type="scientific">Ramlibacter henchirensis</name>
    <dbReference type="NCBI Taxonomy" id="204072"/>
    <lineage>
        <taxon>Bacteria</taxon>
        <taxon>Pseudomonadati</taxon>
        <taxon>Pseudomonadota</taxon>
        <taxon>Betaproteobacteria</taxon>
        <taxon>Burkholderiales</taxon>
        <taxon>Comamonadaceae</taxon>
        <taxon>Ramlibacter</taxon>
    </lineage>
</organism>
<dbReference type="OrthoDB" id="6637817at2"/>
<dbReference type="RefSeq" id="WP_135263925.1">
    <property type="nucleotide sequence ID" value="NZ_SMLM01000002.1"/>
</dbReference>
<sequence length="126" mass="13350">MELQTAREIIGTPAQGIHPVTGEVMPEDSPYKAPPVIRALFVAAQALEGANGMAKPRRMKADAPPNTGKPWAPDDDEQLRLGFDAGTPTKDLAAALGRTRWAIESRLVKLGLMTLAAAPAAQRAAQ</sequence>
<dbReference type="AlphaFoldDB" id="A0A4Z0BVV8"/>
<evidence type="ECO:0000313" key="3">
    <source>
        <dbReference type="Proteomes" id="UP000298180"/>
    </source>
</evidence>